<dbReference type="Proteomes" id="UP001066276">
    <property type="component" value="Chromosome 10"/>
</dbReference>
<sequence>MLDPQPLFPPITPVSWFLSLVGLEGLGGHSDPGGRREPPNDRTAVKRPRRPFCVSRWAGGRPPEGRPPAQRETPSHEDAGSEWSRRSRKGATGVVAPVANFSVCNADTEILCGARLRGPLQCHWHGHCRSPQGPHNTPHRHPVPGGRNRQEQDGGEGVGMGDSSGHWKTGGTPPVFLF</sequence>
<gene>
    <name evidence="2" type="ORF">NDU88_005002</name>
</gene>
<name>A0AAV7M9S5_PLEWA</name>
<keyword evidence="3" id="KW-1185">Reference proteome</keyword>
<accession>A0AAV7M9S5</accession>
<evidence type="ECO:0000313" key="3">
    <source>
        <dbReference type="Proteomes" id="UP001066276"/>
    </source>
</evidence>
<dbReference type="AlphaFoldDB" id="A0AAV7M9S5"/>
<feature type="region of interest" description="Disordered" evidence="1">
    <location>
        <begin position="27"/>
        <end position="90"/>
    </location>
</feature>
<feature type="compositionally biased region" description="Basic and acidic residues" evidence="1">
    <location>
        <begin position="32"/>
        <end position="44"/>
    </location>
</feature>
<organism evidence="2 3">
    <name type="scientific">Pleurodeles waltl</name>
    <name type="common">Iberian ribbed newt</name>
    <dbReference type="NCBI Taxonomy" id="8319"/>
    <lineage>
        <taxon>Eukaryota</taxon>
        <taxon>Metazoa</taxon>
        <taxon>Chordata</taxon>
        <taxon>Craniata</taxon>
        <taxon>Vertebrata</taxon>
        <taxon>Euteleostomi</taxon>
        <taxon>Amphibia</taxon>
        <taxon>Batrachia</taxon>
        <taxon>Caudata</taxon>
        <taxon>Salamandroidea</taxon>
        <taxon>Salamandridae</taxon>
        <taxon>Pleurodelinae</taxon>
        <taxon>Pleurodeles</taxon>
    </lineage>
</organism>
<dbReference type="EMBL" id="JANPWB010000014">
    <property type="protein sequence ID" value="KAJ1099909.1"/>
    <property type="molecule type" value="Genomic_DNA"/>
</dbReference>
<evidence type="ECO:0000313" key="2">
    <source>
        <dbReference type="EMBL" id="KAJ1099909.1"/>
    </source>
</evidence>
<reference evidence="2" key="1">
    <citation type="journal article" date="2022" name="bioRxiv">
        <title>Sequencing and chromosome-scale assembly of the giantPleurodeles waltlgenome.</title>
        <authorList>
            <person name="Brown T."/>
            <person name="Elewa A."/>
            <person name="Iarovenko S."/>
            <person name="Subramanian E."/>
            <person name="Araus A.J."/>
            <person name="Petzold A."/>
            <person name="Susuki M."/>
            <person name="Suzuki K.-i.T."/>
            <person name="Hayashi T."/>
            <person name="Toyoda A."/>
            <person name="Oliveira C."/>
            <person name="Osipova E."/>
            <person name="Leigh N.D."/>
            <person name="Simon A."/>
            <person name="Yun M.H."/>
        </authorList>
    </citation>
    <scope>NUCLEOTIDE SEQUENCE</scope>
    <source>
        <strain evidence="2">20211129_DDA</strain>
        <tissue evidence="2">Liver</tissue>
    </source>
</reference>
<protein>
    <submittedName>
        <fullName evidence="2">Uncharacterized protein</fullName>
    </submittedName>
</protein>
<evidence type="ECO:0000256" key="1">
    <source>
        <dbReference type="SAM" id="MobiDB-lite"/>
    </source>
</evidence>
<feature type="compositionally biased region" description="Basic and acidic residues" evidence="1">
    <location>
        <begin position="73"/>
        <end position="85"/>
    </location>
</feature>
<proteinExistence type="predicted"/>
<feature type="region of interest" description="Disordered" evidence="1">
    <location>
        <begin position="131"/>
        <end position="178"/>
    </location>
</feature>
<comment type="caution">
    <text evidence="2">The sequence shown here is derived from an EMBL/GenBank/DDBJ whole genome shotgun (WGS) entry which is preliminary data.</text>
</comment>